<evidence type="ECO:0000256" key="6">
    <source>
        <dbReference type="RuleBase" id="RU000354"/>
    </source>
</evidence>
<feature type="compositionally biased region" description="Polar residues" evidence="7">
    <location>
        <begin position="204"/>
        <end position="218"/>
    </location>
</feature>
<dbReference type="PANTHER" id="PTHR11848">
    <property type="entry name" value="TGF-BETA FAMILY"/>
    <property type="match status" value="1"/>
</dbReference>
<evidence type="ECO:0000256" key="3">
    <source>
        <dbReference type="ARBA" id="ARBA00022525"/>
    </source>
</evidence>
<dbReference type="GO" id="GO:0005615">
    <property type="term" value="C:extracellular space"/>
    <property type="evidence" value="ECO:0007669"/>
    <property type="project" value="TreeGrafter"/>
</dbReference>
<evidence type="ECO:0000259" key="8">
    <source>
        <dbReference type="PROSITE" id="PS51362"/>
    </source>
</evidence>
<name>A0A8S3Z7Y8_9EUPU</name>
<dbReference type="AlphaFoldDB" id="A0A8S3Z7Y8"/>
<evidence type="ECO:0000256" key="2">
    <source>
        <dbReference type="ARBA" id="ARBA00006656"/>
    </source>
</evidence>
<protein>
    <recommendedName>
        <fullName evidence="8">TGF-beta family profile domain-containing protein</fullName>
    </recommendedName>
</protein>
<dbReference type="PROSITE" id="PS51362">
    <property type="entry name" value="TGF_BETA_2"/>
    <property type="match status" value="1"/>
</dbReference>
<feature type="compositionally biased region" description="Basic and acidic residues" evidence="7">
    <location>
        <begin position="241"/>
        <end position="250"/>
    </location>
</feature>
<organism evidence="9 10">
    <name type="scientific">Candidula unifasciata</name>
    <dbReference type="NCBI Taxonomy" id="100452"/>
    <lineage>
        <taxon>Eukaryota</taxon>
        <taxon>Metazoa</taxon>
        <taxon>Spiralia</taxon>
        <taxon>Lophotrochozoa</taxon>
        <taxon>Mollusca</taxon>
        <taxon>Gastropoda</taxon>
        <taxon>Heterobranchia</taxon>
        <taxon>Euthyneura</taxon>
        <taxon>Panpulmonata</taxon>
        <taxon>Eupulmonata</taxon>
        <taxon>Stylommatophora</taxon>
        <taxon>Helicina</taxon>
        <taxon>Helicoidea</taxon>
        <taxon>Geomitridae</taxon>
        <taxon>Candidula</taxon>
    </lineage>
</organism>
<dbReference type="GO" id="GO:0005125">
    <property type="term" value="F:cytokine activity"/>
    <property type="evidence" value="ECO:0007669"/>
    <property type="project" value="TreeGrafter"/>
</dbReference>
<dbReference type="CDD" id="cd13751">
    <property type="entry name" value="TGF_beta_GDF8_like"/>
    <property type="match status" value="1"/>
</dbReference>
<proteinExistence type="inferred from homology"/>
<keyword evidence="3" id="KW-0964">Secreted</keyword>
<evidence type="ECO:0000313" key="9">
    <source>
        <dbReference type="EMBL" id="CAG5124308.1"/>
    </source>
</evidence>
<keyword evidence="4 6" id="KW-0339">Growth factor</keyword>
<feature type="region of interest" description="Disordered" evidence="7">
    <location>
        <begin position="1"/>
        <end position="48"/>
    </location>
</feature>
<dbReference type="Pfam" id="PF00688">
    <property type="entry name" value="TGFb_propeptide"/>
    <property type="match status" value="1"/>
</dbReference>
<dbReference type="Pfam" id="PF00019">
    <property type="entry name" value="TGF_beta"/>
    <property type="match status" value="1"/>
</dbReference>
<feature type="domain" description="TGF-beta family profile" evidence="8">
    <location>
        <begin position="509"/>
        <end position="618"/>
    </location>
</feature>
<comment type="subcellular location">
    <subcellularLocation>
        <location evidence="1">Secreted</location>
    </subcellularLocation>
</comment>
<dbReference type="OrthoDB" id="5948587at2759"/>
<keyword evidence="5" id="KW-1015">Disulfide bond</keyword>
<dbReference type="Gene3D" id="2.10.90.10">
    <property type="entry name" value="Cystine-knot cytokines"/>
    <property type="match status" value="1"/>
</dbReference>
<dbReference type="Gene3D" id="2.60.120.970">
    <property type="match status" value="1"/>
</dbReference>
<reference evidence="9" key="1">
    <citation type="submission" date="2021-04" db="EMBL/GenBank/DDBJ databases">
        <authorList>
            <consortium name="Molecular Ecology Group"/>
        </authorList>
    </citation>
    <scope>NUCLEOTIDE SEQUENCE</scope>
</reference>
<gene>
    <name evidence="9" type="ORF">CUNI_LOCUS9866</name>
</gene>
<comment type="similarity">
    <text evidence="2 6">Belongs to the TGF-beta family.</text>
</comment>
<feature type="region of interest" description="Disordered" evidence="7">
    <location>
        <begin position="203"/>
        <end position="276"/>
    </location>
</feature>
<dbReference type="Proteomes" id="UP000678393">
    <property type="component" value="Unassembled WGS sequence"/>
</dbReference>
<dbReference type="PANTHER" id="PTHR11848:SF262">
    <property type="entry name" value="LD29161P"/>
    <property type="match status" value="1"/>
</dbReference>
<sequence>MTRGQTRSVDANSGSQADNVTHSSGHIGNINVTSESVADDGSSSPTELIRNHLGLESPEEKLTQSLGDVPKTNWTVSSLEPFSSSASLEEKLANYTLGASNTNITVLSQTKNMFNLSSEFNTTLETTNVSNSTSEQSQTNVTSNAQTENLLAEKQFASGPTNMSHSTVEIWEQQTDSQPHSQHGGKNESQQAVMVNETKGSFAFDQNTSCPDSSQNHNLEPEKSLNHSLNVQPKNLSSSPKTEESMKPQVEEDYDYGIDDSSSNHSSAEAREPVLEPGCPSCRMRAIDRHYRILQFKNQILSSLQITNIPNVTGVPIPKVPALTHLYEMDVDLMSDPPNGRRNQRKNDQEYDDDFVVKTERIFIGAKEAPMALHLNLTNTVYFPPAVHLFTSEIKSAYLWFYIRKHPDPPVSVSIELIVPQAKSEKTFGTKKLLSVKLARQKAHGWKRIDLTSTLSQWIKHPMTNFGLILRAEDKSGNNLIVLPHPPDVDKGYEPCLDTKVIESRHNSRRRRSESLMCVENSTDTRCCRHPLIVGFAEFGWDWIIAPTHVNADYCTGECRMTMQDNTPYSWVNQQVPGTNSCCTPTKLSPLPLMYFDENMHIVYQILQNMKVDKCGCA</sequence>
<evidence type="ECO:0000256" key="4">
    <source>
        <dbReference type="ARBA" id="ARBA00023030"/>
    </source>
</evidence>
<comment type="caution">
    <text evidence="9">The sequence shown here is derived from an EMBL/GenBank/DDBJ whole genome shotgun (WGS) entry which is preliminary data.</text>
</comment>
<feature type="compositionally biased region" description="Polar residues" evidence="7">
    <location>
        <begin position="226"/>
        <end position="240"/>
    </location>
</feature>
<dbReference type="EMBL" id="CAJHNH020001755">
    <property type="protein sequence ID" value="CAG5124308.1"/>
    <property type="molecule type" value="Genomic_DNA"/>
</dbReference>
<keyword evidence="10" id="KW-1185">Reference proteome</keyword>
<accession>A0A8S3Z7Y8</accession>
<dbReference type="InterPro" id="IPR001839">
    <property type="entry name" value="TGF-b_C"/>
</dbReference>
<feature type="compositionally biased region" description="Polar residues" evidence="7">
    <location>
        <begin position="1"/>
        <end position="46"/>
    </location>
</feature>
<dbReference type="GO" id="GO:0008083">
    <property type="term" value="F:growth factor activity"/>
    <property type="evidence" value="ECO:0007669"/>
    <property type="project" value="UniProtKB-KW"/>
</dbReference>
<dbReference type="InterPro" id="IPR001111">
    <property type="entry name" value="TGF-b_propeptide"/>
</dbReference>
<dbReference type="InterPro" id="IPR029034">
    <property type="entry name" value="Cystine-knot_cytokine"/>
</dbReference>
<dbReference type="SUPFAM" id="SSF57501">
    <property type="entry name" value="Cystine-knot cytokines"/>
    <property type="match status" value="1"/>
</dbReference>
<evidence type="ECO:0000256" key="5">
    <source>
        <dbReference type="ARBA" id="ARBA00023157"/>
    </source>
</evidence>
<dbReference type="SMART" id="SM00204">
    <property type="entry name" value="TGFB"/>
    <property type="match status" value="1"/>
</dbReference>
<evidence type="ECO:0000313" key="10">
    <source>
        <dbReference type="Proteomes" id="UP000678393"/>
    </source>
</evidence>
<evidence type="ECO:0000256" key="1">
    <source>
        <dbReference type="ARBA" id="ARBA00004613"/>
    </source>
</evidence>
<evidence type="ECO:0000256" key="7">
    <source>
        <dbReference type="SAM" id="MobiDB-lite"/>
    </source>
</evidence>
<dbReference type="InterPro" id="IPR015615">
    <property type="entry name" value="TGF-beta-rel"/>
</dbReference>